<dbReference type="InterPro" id="IPR051912">
    <property type="entry name" value="Alkylbase_DNA_Glycosylase/TA"/>
</dbReference>
<name>A0A2C6Y6M7_9PROT</name>
<evidence type="ECO:0000256" key="1">
    <source>
        <dbReference type="ARBA" id="ARBA00000086"/>
    </source>
</evidence>
<keyword evidence="5" id="KW-0234">DNA repair</keyword>
<dbReference type="Gene3D" id="1.10.1670.40">
    <property type="match status" value="1"/>
</dbReference>
<dbReference type="SUPFAM" id="SSF48150">
    <property type="entry name" value="DNA-glycosylase"/>
    <property type="match status" value="1"/>
</dbReference>
<feature type="domain" description="HhH-GPD" evidence="6">
    <location>
        <begin position="55"/>
        <end position="211"/>
    </location>
</feature>
<dbReference type="GO" id="GO:0043916">
    <property type="term" value="F:DNA-7-methylguanine glycosylase activity"/>
    <property type="evidence" value="ECO:0007669"/>
    <property type="project" value="TreeGrafter"/>
</dbReference>
<dbReference type="InterPro" id="IPR003265">
    <property type="entry name" value="HhH-GPD_domain"/>
</dbReference>
<evidence type="ECO:0000256" key="3">
    <source>
        <dbReference type="ARBA" id="ARBA00012000"/>
    </source>
</evidence>
<sequence>MLAPARPAAKGLSPRAARAHLATDPILGPVVRQVGAMTLKPIQREPYEALVRAIAHQQVHGRAAEAMLNRLIALFPGQDFPHPEGILALPEEGLRGCGFSGAKCAAIRDIALKSVGGLVPTRRAAARLADEELIERLVALRGVGRWTVEMLLIFTLGRPDILPVDDFGVREGYRLAAGRETQPKPKELAGIGLAWAPFRSAAAWYLWRAADLNKEGRFRAPQAI</sequence>
<dbReference type="GO" id="GO:0032131">
    <property type="term" value="F:alkylated DNA binding"/>
    <property type="evidence" value="ECO:0007669"/>
    <property type="project" value="TreeGrafter"/>
</dbReference>
<evidence type="ECO:0000256" key="5">
    <source>
        <dbReference type="ARBA" id="ARBA00023204"/>
    </source>
</evidence>
<evidence type="ECO:0000313" key="7">
    <source>
        <dbReference type="EMBL" id="PHK96472.1"/>
    </source>
</evidence>
<keyword evidence="4" id="KW-0227">DNA damage</keyword>
<evidence type="ECO:0000256" key="2">
    <source>
        <dbReference type="ARBA" id="ARBA00010817"/>
    </source>
</evidence>
<dbReference type="AlphaFoldDB" id="A0A2C6Y6M7"/>
<proteinExistence type="inferred from homology"/>
<gene>
    <name evidence="7" type="ORF">CR162_03870</name>
</gene>
<accession>A0A2C6Y6M7</accession>
<reference evidence="7 8" key="1">
    <citation type="submission" date="2017-10" db="EMBL/GenBank/DDBJ databases">
        <authorList>
            <person name="Banno H."/>
            <person name="Chua N.-H."/>
        </authorList>
    </citation>
    <scope>NUCLEOTIDE SEQUENCE [LARGE SCALE GENOMIC DNA]</scope>
    <source>
        <strain evidence="7 8">YW11</strain>
    </source>
</reference>
<dbReference type="GO" id="GO:0032993">
    <property type="term" value="C:protein-DNA complex"/>
    <property type="evidence" value="ECO:0007669"/>
    <property type="project" value="TreeGrafter"/>
</dbReference>
<dbReference type="EMBL" id="PDNU01000003">
    <property type="protein sequence ID" value="PHK96472.1"/>
    <property type="molecule type" value="Genomic_DNA"/>
</dbReference>
<dbReference type="SMART" id="SM00478">
    <property type="entry name" value="ENDO3c"/>
    <property type="match status" value="1"/>
</dbReference>
<comment type="similarity">
    <text evidence="2">Belongs to the alkylbase DNA glycosidase AlkA family.</text>
</comment>
<dbReference type="PANTHER" id="PTHR43003:SF5">
    <property type="entry name" value="DNA-3-METHYLADENINE GLYCOSYLASE"/>
    <property type="match status" value="1"/>
</dbReference>
<organism evidence="7 8">
    <name type="scientific">Teichococcus rhizosphaerae</name>
    <dbReference type="NCBI Taxonomy" id="1335062"/>
    <lineage>
        <taxon>Bacteria</taxon>
        <taxon>Pseudomonadati</taxon>
        <taxon>Pseudomonadota</taxon>
        <taxon>Alphaproteobacteria</taxon>
        <taxon>Acetobacterales</taxon>
        <taxon>Roseomonadaceae</taxon>
        <taxon>Roseomonas</taxon>
    </lineage>
</organism>
<evidence type="ECO:0000256" key="4">
    <source>
        <dbReference type="ARBA" id="ARBA00022763"/>
    </source>
</evidence>
<dbReference type="Pfam" id="PF00730">
    <property type="entry name" value="HhH-GPD"/>
    <property type="match status" value="1"/>
</dbReference>
<evidence type="ECO:0000313" key="8">
    <source>
        <dbReference type="Proteomes" id="UP000223527"/>
    </source>
</evidence>
<keyword evidence="8" id="KW-1185">Reference proteome</keyword>
<dbReference type="GO" id="GO:0006307">
    <property type="term" value="P:DNA alkylation repair"/>
    <property type="evidence" value="ECO:0007669"/>
    <property type="project" value="TreeGrafter"/>
</dbReference>
<dbReference type="GO" id="GO:0006285">
    <property type="term" value="P:base-excision repair, AP site formation"/>
    <property type="evidence" value="ECO:0007669"/>
    <property type="project" value="TreeGrafter"/>
</dbReference>
<dbReference type="PANTHER" id="PTHR43003">
    <property type="entry name" value="DNA-3-METHYLADENINE GLYCOSYLASE"/>
    <property type="match status" value="1"/>
</dbReference>
<comment type="catalytic activity">
    <reaction evidence="1">
        <text>Hydrolysis of alkylated DNA, releasing 3-methyladenine, 3-methylguanine, 7-methylguanine and 7-methyladenine.</text>
        <dbReference type="EC" id="3.2.2.21"/>
    </reaction>
</comment>
<dbReference type="RefSeq" id="WP_099094202.1">
    <property type="nucleotide sequence ID" value="NZ_PDNU01000003.1"/>
</dbReference>
<dbReference type="CDD" id="cd00056">
    <property type="entry name" value="ENDO3c"/>
    <property type="match status" value="1"/>
</dbReference>
<comment type="caution">
    <text evidence="7">The sequence shown here is derived from an EMBL/GenBank/DDBJ whole genome shotgun (WGS) entry which is preliminary data.</text>
</comment>
<dbReference type="InterPro" id="IPR011257">
    <property type="entry name" value="DNA_glycosylase"/>
</dbReference>
<dbReference type="Proteomes" id="UP000223527">
    <property type="component" value="Unassembled WGS sequence"/>
</dbReference>
<dbReference type="OrthoDB" id="9811249at2"/>
<dbReference type="FunFam" id="1.10.340.30:FF:000004">
    <property type="entry name" value="DNA-3-methyladenine glycosylase II"/>
    <property type="match status" value="1"/>
</dbReference>
<protein>
    <recommendedName>
        <fullName evidence="3">DNA-3-methyladenine glycosylase II</fullName>
        <ecNumber evidence="3">3.2.2.21</ecNumber>
    </recommendedName>
</protein>
<evidence type="ECO:0000259" key="6">
    <source>
        <dbReference type="SMART" id="SM00478"/>
    </source>
</evidence>
<dbReference type="EC" id="3.2.2.21" evidence="3"/>
<dbReference type="GO" id="GO:0008725">
    <property type="term" value="F:DNA-3-methyladenine glycosylase activity"/>
    <property type="evidence" value="ECO:0007669"/>
    <property type="project" value="TreeGrafter"/>
</dbReference>
<dbReference type="Gene3D" id="1.10.340.30">
    <property type="entry name" value="Hypothetical protein, domain 2"/>
    <property type="match status" value="1"/>
</dbReference>